<sequence>MHLHAERHPHVCVYTCTIRVYQSMHMCTYNTHSMQVCKCLYKRTHVCDYVNAHRHLHTHTEHTPPAPHACEDTGSQLSEVTTQGSQRRQALPRDARSSETLLPVTGLSLIPPEKQPSCPQRISLCTVGRLTMGCVSWRCMCHKGSMSLGGTMGRCVHHGSCAP</sequence>
<accession>A0A834B1Q9</accession>
<proteinExistence type="predicted"/>
<organism evidence="1 2">
    <name type="scientific">Phyllostomus discolor</name>
    <name type="common">pale spear-nosed bat</name>
    <dbReference type="NCBI Taxonomy" id="89673"/>
    <lineage>
        <taxon>Eukaryota</taxon>
        <taxon>Metazoa</taxon>
        <taxon>Chordata</taxon>
        <taxon>Craniata</taxon>
        <taxon>Vertebrata</taxon>
        <taxon>Euteleostomi</taxon>
        <taxon>Mammalia</taxon>
        <taxon>Eutheria</taxon>
        <taxon>Laurasiatheria</taxon>
        <taxon>Chiroptera</taxon>
        <taxon>Yangochiroptera</taxon>
        <taxon>Phyllostomidae</taxon>
        <taxon>Phyllostominae</taxon>
        <taxon>Phyllostomus</taxon>
    </lineage>
</organism>
<evidence type="ECO:0000313" key="2">
    <source>
        <dbReference type="Proteomes" id="UP000664940"/>
    </source>
</evidence>
<name>A0A834B1Q9_9CHIR</name>
<reference evidence="1 2" key="1">
    <citation type="journal article" date="2020" name="Nature">
        <title>Six reference-quality genomes reveal evolution of bat adaptations.</title>
        <authorList>
            <person name="Jebb D."/>
            <person name="Huang Z."/>
            <person name="Pippel M."/>
            <person name="Hughes G.M."/>
            <person name="Lavrichenko K."/>
            <person name="Devanna P."/>
            <person name="Winkler S."/>
            <person name="Jermiin L.S."/>
            <person name="Skirmuntt E.C."/>
            <person name="Katzourakis A."/>
            <person name="Burkitt-Gray L."/>
            <person name="Ray D.A."/>
            <person name="Sullivan K.A.M."/>
            <person name="Roscito J.G."/>
            <person name="Kirilenko B.M."/>
            <person name="Davalos L.M."/>
            <person name="Corthals A.P."/>
            <person name="Power M.L."/>
            <person name="Jones G."/>
            <person name="Ransome R.D."/>
            <person name="Dechmann D.K.N."/>
            <person name="Locatelli A.G."/>
            <person name="Puechmaille S.J."/>
            <person name="Fedrigo O."/>
            <person name="Jarvis E.D."/>
            <person name="Hiller M."/>
            <person name="Vernes S.C."/>
            <person name="Myers E.W."/>
            <person name="Teeling E.C."/>
        </authorList>
    </citation>
    <scope>NUCLEOTIDE SEQUENCE [LARGE SCALE GENOMIC DNA]</scope>
    <source>
        <strain evidence="1">Bat1K_MPI-CBG_1</strain>
    </source>
</reference>
<comment type="caution">
    <text evidence="1">The sequence shown here is derived from an EMBL/GenBank/DDBJ whole genome shotgun (WGS) entry which is preliminary data.</text>
</comment>
<dbReference type="EMBL" id="JABVXQ010000003">
    <property type="protein sequence ID" value="KAF6120016.1"/>
    <property type="molecule type" value="Genomic_DNA"/>
</dbReference>
<evidence type="ECO:0000313" key="1">
    <source>
        <dbReference type="EMBL" id="KAF6120016.1"/>
    </source>
</evidence>
<dbReference type="AlphaFoldDB" id="A0A834B1Q9"/>
<protein>
    <submittedName>
        <fullName evidence="1">Uncharacterized protein</fullName>
    </submittedName>
</protein>
<gene>
    <name evidence="1" type="ORF">HJG60_010347</name>
</gene>
<dbReference type="Proteomes" id="UP000664940">
    <property type="component" value="Unassembled WGS sequence"/>
</dbReference>